<dbReference type="InterPro" id="IPR042197">
    <property type="entry name" value="Apaf_helical"/>
</dbReference>
<dbReference type="Pfam" id="PF23282">
    <property type="entry name" value="WHD_ROQ1"/>
    <property type="match status" value="1"/>
</dbReference>
<evidence type="ECO:0000256" key="7">
    <source>
        <dbReference type="ARBA" id="ARBA00047304"/>
    </source>
</evidence>
<dbReference type="InterPro" id="IPR032675">
    <property type="entry name" value="LRR_dom_sf"/>
</dbReference>
<dbReference type="EC" id="3.2.2.6" evidence="1"/>
<sequence>MSTISTQTASSSSSFSSSTQQWRYDVFLSFRGEDTRNNFTDHLYVALKQKGINPFRDEEKIETGKSIAPELLKAIEESRFAIVILSRNYASSTWCLDELVKIIGRMKEMKMTVLPIFYYVDPSDVRKQMGTFAQAFAKHKERFKDRIENLQTWRIALTDVANLKGWHVQDRPESQIIQNIVGELWHKLSYEFSKNTENLVGIISRGEKLESCLNLGSNDVHIIGIWGMGGIGKTTLARVVFHMVSDKFEGCCFLANVRGVCEKDDLVQLQQQLILKILNENISVQDDNEGVLVIQNRLRHKKILLVLDDVDKLDQLNKLAGERFWFGLGSRVIITTRNKHLLQIIGVDEIYEANGLTDDESLHLLSLKAFKKDHPPKDYLKLSKDFVNYACGLPLAVEILGSMLFDRSINQWKSALNRLKQFPEDGILQVLRTSFEGLHITEKEIFLNIACFFNHEKKKDVVEILNYLDLSSDFGLGVLFDKSLVKFGDCTLWMHDLLQEMGKQIVYEECPKEPGKRGKLWLFKDINDVLTENKGTKAIQGIVLKLEKQKEAYWNPECFSKVLDLKLLIIDNVHLLREPKYLPNALRYLDWSGYPSKYFPSSFPQKPFDSLKFIKLKKSLKLIETPNFNEIPNLEKLVLKGCISLRSLHPSIGVHQKLTFLNLKGCKNLKSLPSKFEMESLKILILSGCSNLRRISEFGENMKSVSRLYLDGTAITKLPTSIGNLTDLTSLNAKDCKNLMSLPSTFFNLKQLKYLNLSGSSKLENLVTKKSVEEVYVSGIATGFKAYSNALFQTLKRLAFGGFKPRSPNLMGLLSPSLSGWCSLTRLNLSYCNLNAIPDICHLFSLEELYLNGNNFSFLPENITQLSNLEWLEVNNCTSLRSLPKLPLNLFLIMGMGCSSLETLPDLLPPNSKSFNGGHLFVLNCRKLAENQGFIDSGLPFFATIISSLRCSHNLADRYNSVIAGSEIPKWFTHQSIGDEVSIQEPSSLLCNEWIGVAICAVFCSHPRHQILKEGSLYCSLTVNGKEMRAALGTSYSIPFLDLDYTWLMYLLPRNYEKEEMKSLCECDANGFSQFGIKIKSHEISESSVPFIIKKCGLRIVYKKDIEDLNFDNPMAAAAAAAAEGYKTKRTRDDYDGAGSSNYEPHPKWIERLTDFMAEGSSEELSEYEKFAEESSMDEELDEAREFWGS</sequence>
<gene>
    <name evidence="10" type="ORF">SO802_010884</name>
</gene>
<dbReference type="InterPro" id="IPR044974">
    <property type="entry name" value="Disease_R_plants"/>
</dbReference>
<dbReference type="InterPro" id="IPR045344">
    <property type="entry name" value="C-JID"/>
</dbReference>
<name>A0AAW2DFG1_9ROSI</name>
<evidence type="ECO:0000256" key="6">
    <source>
        <dbReference type="ARBA" id="ARBA00023027"/>
    </source>
</evidence>
<evidence type="ECO:0000259" key="9">
    <source>
        <dbReference type="PROSITE" id="PS50104"/>
    </source>
</evidence>
<protein>
    <recommendedName>
        <fullName evidence="1">ADP-ribosyl cyclase/cyclic ADP-ribose hydrolase</fullName>
        <ecNumber evidence="1">3.2.2.6</ecNumber>
    </recommendedName>
</protein>
<dbReference type="GO" id="GO:0061809">
    <property type="term" value="F:NAD+ nucleosidase activity, cyclic ADP-ribose generating"/>
    <property type="evidence" value="ECO:0007669"/>
    <property type="project" value="UniProtKB-EC"/>
</dbReference>
<dbReference type="Pfam" id="PF20160">
    <property type="entry name" value="C-JID"/>
    <property type="match status" value="1"/>
</dbReference>
<evidence type="ECO:0000313" key="10">
    <source>
        <dbReference type="EMBL" id="KAL0009382.1"/>
    </source>
</evidence>
<keyword evidence="11" id="KW-1185">Reference proteome</keyword>
<feature type="domain" description="TIR" evidence="9">
    <location>
        <begin position="22"/>
        <end position="192"/>
    </location>
</feature>
<organism evidence="10 11">
    <name type="scientific">Lithocarpus litseifolius</name>
    <dbReference type="NCBI Taxonomy" id="425828"/>
    <lineage>
        <taxon>Eukaryota</taxon>
        <taxon>Viridiplantae</taxon>
        <taxon>Streptophyta</taxon>
        <taxon>Embryophyta</taxon>
        <taxon>Tracheophyta</taxon>
        <taxon>Spermatophyta</taxon>
        <taxon>Magnoliopsida</taxon>
        <taxon>eudicotyledons</taxon>
        <taxon>Gunneridae</taxon>
        <taxon>Pentapetalae</taxon>
        <taxon>rosids</taxon>
        <taxon>fabids</taxon>
        <taxon>Fagales</taxon>
        <taxon>Fagaceae</taxon>
        <taxon>Lithocarpus</taxon>
    </lineage>
</organism>
<keyword evidence="2" id="KW-0433">Leucine-rich repeat</keyword>
<keyword evidence="5" id="KW-0611">Plant defense</keyword>
<dbReference type="PRINTS" id="PR00364">
    <property type="entry name" value="DISEASERSIST"/>
</dbReference>
<dbReference type="AlphaFoldDB" id="A0AAW2DFG1"/>
<dbReference type="EMBL" id="JAZDWU010000003">
    <property type="protein sequence ID" value="KAL0009382.1"/>
    <property type="molecule type" value="Genomic_DNA"/>
</dbReference>
<dbReference type="InterPro" id="IPR058192">
    <property type="entry name" value="WHD_ROQ1-like"/>
</dbReference>
<dbReference type="GO" id="GO:0043531">
    <property type="term" value="F:ADP binding"/>
    <property type="evidence" value="ECO:0007669"/>
    <property type="project" value="InterPro"/>
</dbReference>
<dbReference type="PANTHER" id="PTHR11017">
    <property type="entry name" value="LEUCINE-RICH REPEAT-CONTAINING PROTEIN"/>
    <property type="match status" value="1"/>
</dbReference>
<evidence type="ECO:0000313" key="11">
    <source>
        <dbReference type="Proteomes" id="UP001459277"/>
    </source>
</evidence>
<reference evidence="10 11" key="1">
    <citation type="submission" date="2024-01" db="EMBL/GenBank/DDBJ databases">
        <title>A telomere-to-telomere, gap-free genome of sweet tea (Lithocarpus litseifolius).</title>
        <authorList>
            <person name="Zhou J."/>
        </authorList>
    </citation>
    <scope>NUCLEOTIDE SEQUENCE [LARGE SCALE GENOMIC DNA]</scope>
    <source>
        <strain evidence="10">Zhou-2022a</strain>
        <tissue evidence="10">Leaf</tissue>
    </source>
</reference>
<dbReference type="SMART" id="SM00369">
    <property type="entry name" value="LRR_TYP"/>
    <property type="match status" value="2"/>
</dbReference>
<dbReference type="SUPFAM" id="SSF52058">
    <property type="entry name" value="L domain-like"/>
    <property type="match status" value="1"/>
</dbReference>
<dbReference type="Proteomes" id="UP001459277">
    <property type="component" value="Unassembled WGS sequence"/>
</dbReference>
<evidence type="ECO:0000256" key="1">
    <source>
        <dbReference type="ARBA" id="ARBA00011982"/>
    </source>
</evidence>
<dbReference type="Gene3D" id="3.40.50.10140">
    <property type="entry name" value="Toll/interleukin-1 receptor homology (TIR) domain"/>
    <property type="match status" value="1"/>
</dbReference>
<comment type="caution">
    <text evidence="10">The sequence shown here is derived from an EMBL/GenBank/DDBJ whole genome shotgun (WGS) entry which is preliminary data.</text>
</comment>
<dbReference type="SUPFAM" id="SSF52200">
    <property type="entry name" value="Toll/Interleukin receptor TIR domain"/>
    <property type="match status" value="1"/>
</dbReference>
<dbReference type="Gene3D" id="1.10.8.430">
    <property type="entry name" value="Helical domain of apoptotic protease-activating factors"/>
    <property type="match status" value="1"/>
</dbReference>
<proteinExistence type="predicted"/>
<evidence type="ECO:0000256" key="4">
    <source>
        <dbReference type="ARBA" id="ARBA00022801"/>
    </source>
</evidence>
<dbReference type="InterPro" id="IPR001611">
    <property type="entry name" value="Leu-rich_rpt"/>
</dbReference>
<dbReference type="Pfam" id="PF00931">
    <property type="entry name" value="NB-ARC"/>
    <property type="match status" value="1"/>
</dbReference>
<accession>A0AAW2DFG1</accession>
<keyword evidence="6" id="KW-0520">NAD</keyword>
<dbReference type="InterPro" id="IPR035897">
    <property type="entry name" value="Toll_tir_struct_dom_sf"/>
</dbReference>
<dbReference type="SUPFAM" id="SSF52540">
    <property type="entry name" value="P-loop containing nucleoside triphosphate hydrolases"/>
    <property type="match status" value="1"/>
</dbReference>
<evidence type="ECO:0000256" key="5">
    <source>
        <dbReference type="ARBA" id="ARBA00022821"/>
    </source>
</evidence>
<dbReference type="SUPFAM" id="SSF46785">
    <property type="entry name" value="Winged helix' DNA-binding domain"/>
    <property type="match status" value="1"/>
</dbReference>
<keyword evidence="4" id="KW-0378">Hydrolase</keyword>
<dbReference type="PROSITE" id="PS51450">
    <property type="entry name" value="LRR"/>
    <property type="match status" value="1"/>
</dbReference>
<dbReference type="PROSITE" id="PS50104">
    <property type="entry name" value="TIR"/>
    <property type="match status" value="1"/>
</dbReference>
<dbReference type="Pfam" id="PF01582">
    <property type="entry name" value="TIR"/>
    <property type="match status" value="1"/>
</dbReference>
<dbReference type="Gene3D" id="3.80.10.10">
    <property type="entry name" value="Ribonuclease Inhibitor"/>
    <property type="match status" value="2"/>
</dbReference>
<evidence type="ECO:0000256" key="8">
    <source>
        <dbReference type="SAM" id="MobiDB-lite"/>
    </source>
</evidence>
<dbReference type="SMART" id="SM00255">
    <property type="entry name" value="TIR"/>
    <property type="match status" value="1"/>
</dbReference>
<dbReference type="PANTHER" id="PTHR11017:SF573">
    <property type="entry name" value="ADP-RIBOSYL CYCLASE_CYCLIC ADP-RIBOSE HYDROLASE"/>
    <property type="match status" value="1"/>
</dbReference>
<dbReference type="Pfam" id="PF23286">
    <property type="entry name" value="LRR_13"/>
    <property type="match status" value="1"/>
</dbReference>
<dbReference type="InterPro" id="IPR000157">
    <property type="entry name" value="TIR_dom"/>
</dbReference>
<dbReference type="GO" id="GO:0007165">
    <property type="term" value="P:signal transduction"/>
    <property type="evidence" value="ECO:0007669"/>
    <property type="project" value="InterPro"/>
</dbReference>
<comment type="catalytic activity">
    <reaction evidence="7">
        <text>NAD(+) + H2O = ADP-D-ribose + nicotinamide + H(+)</text>
        <dbReference type="Rhea" id="RHEA:16301"/>
        <dbReference type="ChEBI" id="CHEBI:15377"/>
        <dbReference type="ChEBI" id="CHEBI:15378"/>
        <dbReference type="ChEBI" id="CHEBI:17154"/>
        <dbReference type="ChEBI" id="CHEBI:57540"/>
        <dbReference type="ChEBI" id="CHEBI:57967"/>
        <dbReference type="EC" id="3.2.2.6"/>
    </reaction>
    <physiologicalReaction direction="left-to-right" evidence="7">
        <dbReference type="Rhea" id="RHEA:16302"/>
    </physiologicalReaction>
</comment>
<dbReference type="InterPro" id="IPR002182">
    <property type="entry name" value="NB-ARC"/>
</dbReference>
<dbReference type="InterPro" id="IPR003591">
    <property type="entry name" value="Leu-rich_rpt_typical-subtyp"/>
</dbReference>
<dbReference type="GO" id="GO:0006952">
    <property type="term" value="P:defense response"/>
    <property type="evidence" value="ECO:0007669"/>
    <property type="project" value="UniProtKB-KW"/>
</dbReference>
<dbReference type="FunFam" id="3.40.50.10140:FF:000007">
    <property type="entry name" value="Disease resistance protein (TIR-NBS-LRR class)"/>
    <property type="match status" value="1"/>
</dbReference>
<evidence type="ECO:0000256" key="3">
    <source>
        <dbReference type="ARBA" id="ARBA00022737"/>
    </source>
</evidence>
<dbReference type="InterPro" id="IPR027417">
    <property type="entry name" value="P-loop_NTPase"/>
</dbReference>
<keyword evidence="3" id="KW-0677">Repeat</keyword>
<evidence type="ECO:0000256" key="2">
    <source>
        <dbReference type="ARBA" id="ARBA00022614"/>
    </source>
</evidence>
<dbReference type="InterPro" id="IPR036390">
    <property type="entry name" value="WH_DNA-bd_sf"/>
</dbReference>
<dbReference type="InterPro" id="IPR058546">
    <property type="entry name" value="RPS4B/Roq1-like_LRR"/>
</dbReference>
<feature type="region of interest" description="Disordered" evidence="8">
    <location>
        <begin position="1170"/>
        <end position="1190"/>
    </location>
</feature>
<dbReference type="Gene3D" id="3.40.50.300">
    <property type="entry name" value="P-loop containing nucleotide triphosphate hydrolases"/>
    <property type="match status" value="1"/>
</dbReference>